<keyword evidence="2" id="KW-0812">Transmembrane</keyword>
<feature type="transmembrane region" description="Helical" evidence="2">
    <location>
        <begin position="208"/>
        <end position="229"/>
    </location>
</feature>
<dbReference type="OrthoDB" id="3210850at2759"/>
<feature type="region of interest" description="Disordered" evidence="1">
    <location>
        <begin position="384"/>
        <end position="409"/>
    </location>
</feature>
<feature type="transmembrane region" description="Helical" evidence="2">
    <location>
        <begin position="241"/>
        <end position="260"/>
    </location>
</feature>
<keyword evidence="4" id="KW-1185">Reference proteome</keyword>
<dbReference type="PANTHER" id="PTHR38848:SF3">
    <property type="entry name" value="G-PROTEIN COUPLED RECEPTORS FAMILY 3 PROFILE DOMAIN-CONTAINING PROTEIN"/>
    <property type="match status" value="1"/>
</dbReference>
<evidence type="ECO:0000313" key="4">
    <source>
        <dbReference type="Proteomes" id="UP000198372"/>
    </source>
</evidence>
<feature type="region of interest" description="Disordered" evidence="1">
    <location>
        <begin position="318"/>
        <end position="343"/>
    </location>
</feature>
<dbReference type="Proteomes" id="UP000198372">
    <property type="component" value="Unassembled WGS sequence"/>
</dbReference>
<feature type="transmembrane region" description="Helical" evidence="2">
    <location>
        <begin position="15"/>
        <end position="39"/>
    </location>
</feature>
<gene>
    <name evidence="3" type="ORF">BQ2448_4273</name>
</gene>
<feature type="compositionally biased region" description="Basic and acidic residues" evidence="1">
    <location>
        <begin position="327"/>
        <end position="342"/>
    </location>
</feature>
<evidence type="ECO:0000313" key="3">
    <source>
        <dbReference type="EMBL" id="SCV72736.1"/>
    </source>
</evidence>
<dbReference type="AlphaFoldDB" id="A0A238FNS3"/>
<proteinExistence type="predicted"/>
<feature type="transmembrane region" description="Helical" evidence="2">
    <location>
        <begin position="173"/>
        <end position="196"/>
    </location>
</feature>
<feature type="compositionally biased region" description="Basic and acidic residues" evidence="1">
    <location>
        <begin position="396"/>
        <end position="407"/>
    </location>
</feature>
<feature type="compositionally biased region" description="Basic and acidic residues" evidence="1">
    <location>
        <begin position="273"/>
        <end position="286"/>
    </location>
</feature>
<keyword evidence="2" id="KW-0472">Membrane</keyword>
<sequence>MSSIMSLSVYEPRSISVITLCLSIYYLLSSSVLGALLAIRALSIENLQRWPLFKVLTCLALLAAYLFVFAEAIMVLGLQGAHSIVSVCVTGTWLCIILYMIFKLVYYVFLMERVHLVYSSKRNIKIRRLQAPWYRVSLVVVVAWVGVAIAMIIGRIVETSNVNDVCVSGVRTYASIALLIVDASVCTVLTLAFALPVWRSRFSKAQRLALTSCIATGIGTLASFGNLLWMTHAEGREKRWVRGFSSSLDIFISAVLTFIITNSGTKQRTTGAGDHHVEANGDRQDDSTSSPESPGKAMTQVPVRPLDGVVITSHVVQATEEDNEEKEQDHDGDSAPGMDHKSSVASAGWLDRILYDRSARRKKSLGTVPTAERPFTANTIMLQETTFSRPQTASAERARTASMKKDSAPCNETGSLRGVGMIEHRTCDSFSSSRASILRQTHDEERIQMC</sequence>
<keyword evidence="2" id="KW-1133">Transmembrane helix</keyword>
<dbReference type="EMBL" id="FMSP01000009">
    <property type="protein sequence ID" value="SCV72736.1"/>
    <property type="molecule type" value="Genomic_DNA"/>
</dbReference>
<organism evidence="3 4">
    <name type="scientific">Microbotryum intermedium</name>
    <dbReference type="NCBI Taxonomy" id="269621"/>
    <lineage>
        <taxon>Eukaryota</taxon>
        <taxon>Fungi</taxon>
        <taxon>Dikarya</taxon>
        <taxon>Basidiomycota</taxon>
        <taxon>Pucciniomycotina</taxon>
        <taxon>Microbotryomycetes</taxon>
        <taxon>Microbotryales</taxon>
        <taxon>Microbotryaceae</taxon>
        <taxon>Microbotryum</taxon>
    </lineage>
</organism>
<accession>A0A238FNS3</accession>
<evidence type="ECO:0000256" key="1">
    <source>
        <dbReference type="SAM" id="MobiDB-lite"/>
    </source>
</evidence>
<feature type="region of interest" description="Disordered" evidence="1">
    <location>
        <begin position="266"/>
        <end position="304"/>
    </location>
</feature>
<feature type="compositionally biased region" description="Polar residues" evidence="1">
    <location>
        <begin position="384"/>
        <end position="394"/>
    </location>
</feature>
<reference evidence="4" key="1">
    <citation type="submission" date="2016-09" db="EMBL/GenBank/DDBJ databases">
        <authorList>
            <person name="Jeantristanb JTB J.-T."/>
            <person name="Ricardo R."/>
        </authorList>
    </citation>
    <scope>NUCLEOTIDE SEQUENCE [LARGE SCALE GENOMIC DNA]</scope>
</reference>
<feature type="transmembrane region" description="Helical" evidence="2">
    <location>
        <begin position="84"/>
        <end position="111"/>
    </location>
</feature>
<dbReference type="PANTHER" id="PTHR38848">
    <property type="entry name" value="G-PROTEIN COUPLED RECEPTORS FAMILY 3 PROFILE DOMAIN-CONTAINING PROTEIN"/>
    <property type="match status" value="1"/>
</dbReference>
<feature type="transmembrane region" description="Helical" evidence="2">
    <location>
        <begin position="51"/>
        <end position="78"/>
    </location>
</feature>
<protein>
    <submittedName>
        <fullName evidence="3">BQ2448_4273 protein</fullName>
    </submittedName>
</protein>
<name>A0A238FNS3_9BASI</name>
<evidence type="ECO:0000256" key="2">
    <source>
        <dbReference type="SAM" id="Phobius"/>
    </source>
</evidence>
<feature type="transmembrane region" description="Helical" evidence="2">
    <location>
        <begin position="132"/>
        <end position="153"/>
    </location>
</feature>